<organism evidence="2 3">
    <name type="scientific">Metallosphaera tengchongensis</name>
    <dbReference type="NCBI Taxonomy" id="1532350"/>
    <lineage>
        <taxon>Archaea</taxon>
        <taxon>Thermoproteota</taxon>
        <taxon>Thermoprotei</taxon>
        <taxon>Sulfolobales</taxon>
        <taxon>Sulfolobaceae</taxon>
        <taxon>Metallosphaera</taxon>
    </lineage>
</organism>
<dbReference type="Proteomes" id="UP000509301">
    <property type="component" value="Chromosome"/>
</dbReference>
<dbReference type="KEGG" id="mten:GWK48_03945"/>
<dbReference type="SUPFAM" id="SSF53335">
    <property type="entry name" value="S-adenosyl-L-methionine-dependent methyltransferases"/>
    <property type="match status" value="1"/>
</dbReference>
<keyword evidence="3" id="KW-1185">Reference proteome</keyword>
<dbReference type="RefSeq" id="WP_174629833.1">
    <property type="nucleotide sequence ID" value="NZ_CP049074.1"/>
</dbReference>
<keyword evidence="2" id="KW-0489">Methyltransferase</keyword>
<proteinExistence type="predicted"/>
<dbReference type="OrthoDB" id="1018at2157"/>
<sequence length="230" mass="25967">MVNFVCPLDRLPLDKDLKCPRNHQFKFDDGVYDFLGYEPKNNDVLEKVAPLYEGVWAPLGFLITGRSSYSKMLKDAAHYANAREFLDVGTGPGKIFDYVDCRECYGLDISRKFLKILKAKRPNVISVRGDAKALPFPDESFSGVSSIFVIHMLDEPSKALSEISRVLRRGGKCSIGVLTSRGSVANLLSKWWKLELKAESFYIGSLENLNLRIYGSSHMGPWTIFKCQKQ</sequence>
<evidence type="ECO:0000313" key="2">
    <source>
        <dbReference type="EMBL" id="QKQ99656.1"/>
    </source>
</evidence>
<dbReference type="PANTHER" id="PTHR43591">
    <property type="entry name" value="METHYLTRANSFERASE"/>
    <property type="match status" value="1"/>
</dbReference>
<evidence type="ECO:0000259" key="1">
    <source>
        <dbReference type="Pfam" id="PF08241"/>
    </source>
</evidence>
<reference evidence="2 3" key="1">
    <citation type="submission" date="2020-02" db="EMBL/GenBank/DDBJ databases">
        <title>Comparative genome analysis reveals the metabolism and evolution of the thermophilic archaeal genus Metallosphaera.</title>
        <authorList>
            <person name="Jiang C."/>
        </authorList>
    </citation>
    <scope>NUCLEOTIDE SEQUENCE [LARGE SCALE GENOMIC DNA]</scope>
    <source>
        <strain evidence="2 3">Ric-A</strain>
    </source>
</reference>
<keyword evidence="2" id="KW-0808">Transferase</keyword>
<dbReference type="CDD" id="cd02440">
    <property type="entry name" value="AdoMet_MTases"/>
    <property type="match status" value="1"/>
</dbReference>
<evidence type="ECO:0000313" key="3">
    <source>
        <dbReference type="Proteomes" id="UP000509301"/>
    </source>
</evidence>
<dbReference type="AlphaFoldDB" id="A0A6N0NU48"/>
<dbReference type="GO" id="GO:0008757">
    <property type="term" value="F:S-adenosylmethionine-dependent methyltransferase activity"/>
    <property type="evidence" value="ECO:0007669"/>
    <property type="project" value="InterPro"/>
</dbReference>
<dbReference type="GO" id="GO:0032259">
    <property type="term" value="P:methylation"/>
    <property type="evidence" value="ECO:0007669"/>
    <property type="project" value="UniProtKB-KW"/>
</dbReference>
<gene>
    <name evidence="2" type="ORF">GWK48_03945</name>
</gene>
<dbReference type="InterPro" id="IPR013216">
    <property type="entry name" value="Methyltransf_11"/>
</dbReference>
<name>A0A6N0NU48_9CREN</name>
<dbReference type="InterPro" id="IPR029063">
    <property type="entry name" value="SAM-dependent_MTases_sf"/>
</dbReference>
<feature type="domain" description="Methyltransferase type 11" evidence="1">
    <location>
        <begin position="86"/>
        <end position="174"/>
    </location>
</feature>
<dbReference type="EMBL" id="CP049074">
    <property type="protein sequence ID" value="QKQ99656.1"/>
    <property type="molecule type" value="Genomic_DNA"/>
</dbReference>
<dbReference type="GeneID" id="55641072"/>
<dbReference type="Pfam" id="PF08241">
    <property type="entry name" value="Methyltransf_11"/>
    <property type="match status" value="1"/>
</dbReference>
<protein>
    <submittedName>
        <fullName evidence="2">Class I SAM-dependent methyltransferase</fullName>
    </submittedName>
</protein>
<accession>A0A6N0NU48</accession>
<dbReference type="Gene3D" id="3.40.50.150">
    <property type="entry name" value="Vaccinia Virus protein VP39"/>
    <property type="match status" value="1"/>
</dbReference>